<dbReference type="InterPro" id="IPR027417">
    <property type="entry name" value="P-loop_NTPase"/>
</dbReference>
<evidence type="ECO:0000313" key="5">
    <source>
        <dbReference type="Proteomes" id="UP000074108"/>
    </source>
</evidence>
<dbReference type="AlphaFoldDB" id="A0A147K7T5"/>
<dbReference type="CDD" id="cd00267">
    <property type="entry name" value="ABC_ATPase"/>
    <property type="match status" value="1"/>
</dbReference>
<evidence type="ECO:0000259" key="3">
    <source>
        <dbReference type="SMART" id="SM00382"/>
    </source>
</evidence>
<keyword evidence="2" id="KW-0067">ATP-binding</keyword>
<dbReference type="PANTHER" id="PTHR20953:SF3">
    <property type="entry name" value="P-LOOP CONTAINING NUCLEOSIDE TRIPHOSPHATE HYDROLASES SUPERFAMILY PROTEIN"/>
    <property type="match status" value="1"/>
</dbReference>
<evidence type="ECO:0000256" key="2">
    <source>
        <dbReference type="ARBA" id="ARBA00022840"/>
    </source>
</evidence>
<dbReference type="SUPFAM" id="SSF52540">
    <property type="entry name" value="P-loop containing nucleoside triphosphate hydrolases"/>
    <property type="match status" value="1"/>
</dbReference>
<dbReference type="EMBL" id="LDYG01000030">
    <property type="protein sequence ID" value="KUP06184.1"/>
    <property type="molecule type" value="Genomic_DNA"/>
</dbReference>
<organism evidence="4 5">
    <name type="scientific">Bacillus coahuilensis p1.1.43</name>
    <dbReference type="NCBI Taxonomy" id="1150625"/>
    <lineage>
        <taxon>Bacteria</taxon>
        <taxon>Bacillati</taxon>
        <taxon>Bacillota</taxon>
        <taxon>Bacilli</taxon>
        <taxon>Bacillales</taxon>
        <taxon>Bacillaceae</taxon>
        <taxon>Bacillus</taxon>
    </lineage>
</organism>
<name>A0A147K7T5_9BACI</name>
<dbReference type="STRING" id="1150625.Q75_09635"/>
<dbReference type="Pfam" id="PF19568">
    <property type="entry name" value="Spore_III_AA"/>
    <property type="match status" value="1"/>
</dbReference>
<dbReference type="Proteomes" id="UP000074108">
    <property type="component" value="Unassembled WGS sequence"/>
</dbReference>
<keyword evidence="5" id="KW-1185">Reference proteome</keyword>
<dbReference type="InterPro" id="IPR014217">
    <property type="entry name" value="Spore_III_AA"/>
</dbReference>
<reference evidence="4 5" key="1">
    <citation type="journal article" date="2016" name="Front. Microbiol.">
        <title>Microevolution Analysis of Bacillus coahuilensis Unveils Differences in Phosphorus Acquisition Strategies and Their Regulation.</title>
        <authorList>
            <person name="Gomez-Lunar Z."/>
            <person name="Hernandez-Gonzalez I."/>
            <person name="Rodriguez-Torres M.D."/>
            <person name="Souza V."/>
            <person name="Olmedo-Alvarez G."/>
        </authorList>
    </citation>
    <scope>NUCLEOTIDE SEQUENCE [LARGE SCALE GENOMIC DNA]</scope>
    <source>
        <strain evidence="5">p1.1.43</strain>
    </source>
</reference>
<proteinExistence type="predicted"/>
<feature type="domain" description="AAA+ ATPase" evidence="3">
    <location>
        <begin position="135"/>
        <end position="274"/>
    </location>
</feature>
<comment type="caution">
    <text evidence="4">The sequence shown here is derived from an EMBL/GenBank/DDBJ whole genome shotgun (WGS) entry which is preliminary data.</text>
</comment>
<dbReference type="Gene3D" id="3.40.50.300">
    <property type="entry name" value="P-loop containing nucleotide triphosphate hydrolases"/>
    <property type="match status" value="1"/>
</dbReference>
<accession>A0A147K7T5</accession>
<evidence type="ECO:0000256" key="1">
    <source>
        <dbReference type="ARBA" id="ARBA00022741"/>
    </source>
</evidence>
<dbReference type="PANTHER" id="PTHR20953">
    <property type="entry name" value="KINASE-RELATED"/>
    <property type="match status" value="1"/>
</dbReference>
<protein>
    <submittedName>
        <fullName evidence="4">Stage III sporulation protein AA</fullName>
    </submittedName>
</protein>
<dbReference type="InterPro" id="IPR045735">
    <property type="entry name" value="Spore_III_AA_AAA+_ATPase"/>
</dbReference>
<dbReference type="GO" id="GO:0005524">
    <property type="term" value="F:ATP binding"/>
    <property type="evidence" value="ECO:0007669"/>
    <property type="project" value="UniProtKB-KW"/>
</dbReference>
<keyword evidence="1" id="KW-0547">Nucleotide-binding</keyword>
<evidence type="ECO:0000313" key="4">
    <source>
        <dbReference type="EMBL" id="KUP06184.1"/>
    </source>
</evidence>
<dbReference type="NCBIfam" id="TIGR02858">
    <property type="entry name" value="spore_III_AA"/>
    <property type="match status" value="1"/>
</dbReference>
<gene>
    <name evidence="4" type="ORF">Q75_09635</name>
</gene>
<dbReference type="RefSeq" id="WP_059283071.1">
    <property type="nucleotide sequence ID" value="NZ_LDYG01000030.1"/>
</dbReference>
<sequence>MKEILSLLPQTISSKLLELPVDILQEVEEIRIRIGKPVEILHKQHHRYLHHVTNERDAQRFMEQIAEHSFYRLEEELKRGYLTIPGGHRIGLAGKVILQSGEVKGIREVSSFNIRVARQKIGTCERFVPSLFDQKWKHTMIIGPPQSGKTTLLRDLARFVSSGNGQGIPSFKVGIVDERSEIAGCVKGVPQLELGNRVDVLDGCPKVEGMMMLIRSMSPDVLVVDEIGRKEDGDAILEAVNAGVTLMMSIHGSSLQDVKKRPVAKEIIELGVFERFIELSRQSGPGTVTTIYDQLGRACKTRESVPYG</sequence>
<dbReference type="SMART" id="SM00382">
    <property type="entry name" value="AAA"/>
    <property type="match status" value="1"/>
</dbReference>
<dbReference type="PATRIC" id="fig|1150625.3.peg.2047"/>
<dbReference type="OrthoDB" id="9768243at2"/>
<dbReference type="InterPro" id="IPR003593">
    <property type="entry name" value="AAA+_ATPase"/>
</dbReference>